<feature type="region of interest" description="Disordered" evidence="4">
    <location>
        <begin position="472"/>
        <end position="506"/>
    </location>
</feature>
<evidence type="ECO:0000313" key="7">
    <source>
        <dbReference type="Proteomes" id="UP000789706"/>
    </source>
</evidence>
<keyword evidence="2" id="KW-0547">Nucleotide-binding</keyword>
<keyword evidence="1" id="KW-0808">Transferase</keyword>
<evidence type="ECO:0000256" key="1">
    <source>
        <dbReference type="ARBA" id="ARBA00022527"/>
    </source>
</evidence>
<dbReference type="InterPro" id="IPR011009">
    <property type="entry name" value="Kinase-like_dom_sf"/>
</dbReference>
<name>A0A9N9A8C9_9GLOM</name>
<proteinExistence type="predicted"/>
<evidence type="ECO:0000256" key="4">
    <source>
        <dbReference type="SAM" id="MobiDB-lite"/>
    </source>
</evidence>
<evidence type="ECO:0000256" key="2">
    <source>
        <dbReference type="ARBA" id="ARBA00022741"/>
    </source>
</evidence>
<keyword evidence="1" id="KW-0418">Kinase</keyword>
<organism evidence="6 7">
    <name type="scientific">Diversispora eburnea</name>
    <dbReference type="NCBI Taxonomy" id="1213867"/>
    <lineage>
        <taxon>Eukaryota</taxon>
        <taxon>Fungi</taxon>
        <taxon>Fungi incertae sedis</taxon>
        <taxon>Mucoromycota</taxon>
        <taxon>Glomeromycotina</taxon>
        <taxon>Glomeromycetes</taxon>
        <taxon>Diversisporales</taxon>
        <taxon>Diversisporaceae</taxon>
        <taxon>Diversispora</taxon>
    </lineage>
</organism>
<dbReference type="PANTHER" id="PTHR24055">
    <property type="entry name" value="MITOGEN-ACTIVATED PROTEIN KINASE"/>
    <property type="match status" value="1"/>
</dbReference>
<dbReference type="InterPro" id="IPR050117">
    <property type="entry name" value="MAPK"/>
</dbReference>
<protein>
    <submittedName>
        <fullName evidence="6">11907_t:CDS:1</fullName>
    </submittedName>
</protein>
<dbReference type="SUPFAM" id="SSF56112">
    <property type="entry name" value="Protein kinase-like (PK-like)"/>
    <property type="match status" value="1"/>
</dbReference>
<evidence type="ECO:0000256" key="3">
    <source>
        <dbReference type="ARBA" id="ARBA00022840"/>
    </source>
</evidence>
<reference evidence="6" key="1">
    <citation type="submission" date="2021-06" db="EMBL/GenBank/DDBJ databases">
        <authorList>
            <person name="Kallberg Y."/>
            <person name="Tangrot J."/>
            <person name="Rosling A."/>
        </authorList>
    </citation>
    <scope>NUCLEOTIDE SEQUENCE</scope>
    <source>
        <strain evidence="6">AZ414A</strain>
    </source>
</reference>
<feature type="compositionally biased region" description="Basic and acidic residues" evidence="4">
    <location>
        <begin position="552"/>
        <end position="568"/>
    </location>
</feature>
<dbReference type="Proteomes" id="UP000789706">
    <property type="component" value="Unassembled WGS sequence"/>
</dbReference>
<feature type="compositionally biased region" description="Polar residues" evidence="4">
    <location>
        <begin position="536"/>
        <end position="551"/>
    </location>
</feature>
<dbReference type="InterPro" id="IPR000719">
    <property type="entry name" value="Prot_kinase_dom"/>
</dbReference>
<keyword evidence="1" id="KW-0723">Serine/threonine-protein kinase</keyword>
<feature type="domain" description="Protein kinase" evidence="5">
    <location>
        <begin position="1"/>
        <end position="171"/>
    </location>
</feature>
<comment type="caution">
    <text evidence="6">The sequence shown here is derived from an EMBL/GenBank/DDBJ whole genome shotgun (WGS) entry which is preliminary data.</text>
</comment>
<dbReference type="Pfam" id="PF00069">
    <property type="entry name" value="Pkinase"/>
    <property type="match status" value="1"/>
</dbReference>
<dbReference type="GO" id="GO:0005524">
    <property type="term" value="F:ATP binding"/>
    <property type="evidence" value="ECO:0007669"/>
    <property type="project" value="UniProtKB-KW"/>
</dbReference>
<feature type="region of interest" description="Disordered" evidence="4">
    <location>
        <begin position="413"/>
        <end position="439"/>
    </location>
</feature>
<keyword evidence="3" id="KW-0067">ATP-binding</keyword>
<evidence type="ECO:0000259" key="5">
    <source>
        <dbReference type="PROSITE" id="PS50011"/>
    </source>
</evidence>
<feature type="region of interest" description="Disordered" evidence="4">
    <location>
        <begin position="534"/>
        <end position="590"/>
    </location>
</feature>
<sequence length="590" mass="66599">MKTNDDVEEYIVKIADFGLARDIEVKRPCTEYVSTRWYRAPEIILRSNTYSSPIDLWAAGAIMAELFTLKPLFPGKSEIDQLFKISEVLGSPCEQAELPVKIGEIYGGEWKEGIKLAKSLGFSFLRIPPKPLSKIFTSVTPPYFIEFVLQLLQYDPKRRLSSLDALKHPYFVESDLIFVPPYESEEIKGTRGMEKKRKKENFLSFRKGGNLMPGDKKKHNQYSWSKVFDEPCGTFPFNLLSPLDMEDVNEVREKDFKLPSIESNITEDLFVDSPTNISSSSLLTSNRNISASRGIFQFSTTVHKRNRSNTMSEVDRIAKEIEKINRDVESTNSNICYNNNKTADDFQRYQLPEDVMKFFNISDDSSPLIKRSYSKSKDFMKIHRRYSSTSAAFPGEISPLSSPTVDFQIHQKKPSIASSQDHYRNDSGSNDGGGSSLRREKLNNINENCKVKPVMTTKRSFIFDVTKGGGRLFSSSSSSKESPKEPSISKLRSSSNGDGNDGSSQRLEKLNENIKGKPAMTKKRSFIFDVTKGGLFSSSKEPSISKLQSIKSPKEEDSSNDPKKSNFKKERKHTNSSGLFSTLGAKISLH</sequence>
<dbReference type="PROSITE" id="PS50011">
    <property type="entry name" value="PROTEIN_KINASE_DOM"/>
    <property type="match status" value="1"/>
</dbReference>
<dbReference type="EMBL" id="CAJVPK010000511">
    <property type="protein sequence ID" value="CAG8520250.1"/>
    <property type="molecule type" value="Genomic_DNA"/>
</dbReference>
<evidence type="ECO:0000313" key="6">
    <source>
        <dbReference type="EMBL" id="CAG8520250.1"/>
    </source>
</evidence>
<dbReference type="Gene3D" id="1.10.510.10">
    <property type="entry name" value="Transferase(Phosphotransferase) domain 1"/>
    <property type="match status" value="1"/>
</dbReference>
<accession>A0A9N9A8C9</accession>
<dbReference type="GO" id="GO:0004674">
    <property type="term" value="F:protein serine/threonine kinase activity"/>
    <property type="evidence" value="ECO:0007669"/>
    <property type="project" value="UniProtKB-KW"/>
</dbReference>
<dbReference type="OrthoDB" id="2158884at2759"/>
<feature type="compositionally biased region" description="Low complexity" evidence="4">
    <location>
        <begin position="474"/>
        <end position="504"/>
    </location>
</feature>
<keyword evidence="7" id="KW-1185">Reference proteome</keyword>
<gene>
    <name evidence="6" type="ORF">DEBURN_LOCUS5624</name>
</gene>
<dbReference type="SMART" id="SM00220">
    <property type="entry name" value="S_TKc"/>
    <property type="match status" value="1"/>
</dbReference>
<dbReference type="AlphaFoldDB" id="A0A9N9A8C9"/>